<keyword evidence="4" id="KW-1185">Reference proteome</keyword>
<protein>
    <submittedName>
        <fullName evidence="3">Uncharacterized protein</fullName>
    </submittedName>
</protein>
<evidence type="ECO:0000313" key="3">
    <source>
        <dbReference type="EMBL" id="MFH4984832.1"/>
    </source>
</evidence>
<reference evidence="3 4" key="1">
    <citation type="submission" date="2024-08" db="EMBL/GenBank/DDBJ databases">
        <title>Gnathostoma spinigerum genome.</title>
        <authorList>
            <person name="Gonzalez-Bertolin B."/>
            <person name="Monzon S."/>
            <person name="Zaballos A."/>
            <person name="Jimenez P."/>
            <person name="Dekumyoy P."/>
            <person name="Varona S."/>
            <person name="Cuesta I."/>
            <person name="Sumanam S."/>
            <person name="Adisakwattana P."/>
            <person name="Gasser R.B."/>
            <person name="Hernandez-Gonzalez A."/>
            <person name="Young N.D."/>
            <person name="Perteguer M.J."/>
        </authorList>
    </citation>
    <scope>NUCLEOTIDE SEQUENCE [LARGE SCALE GENOMIC DNA]</scope>
    <source>
        <strain evidence="3">AL3</strain>
        <tissue evidence="3">Liver</tissue>
    </source>
</reference>
<dbReference type="AlphaFoldDB" id="A0ABD6F4H4"/>
<proteinExistence type="predicted"/>
<dbReference type="Proteomes" id="UP001608902">
    <property type="component" value="Unassembled WGS sequence"/>
</dbReference>
<accession>A0ABD6F4H4</accession>
<evidence type="ECO:0000256" key="1">
    <source>
        <dbReference type="SAM" id="MobiDB-lite"/>
    </source>
</evidence>
<gene>
    <name evidence="3" type="ORF">AB6A40_011541</name>
</gene>
<organism evidence="3 4">
    <name type="scientific">Gnathostoma spinigerum</name>
    <dbReference type="NCBI Taxonomy" id="75299"/>
    <lineage>
        <taxon>Eukaryota</taxon>
        <taxon>Metazoa</taxon>
        <taxon>Ecdysozoa</taxon>
        <taxon>Nematoda</taxon>
        <taxon>Chromadorea</taxon>
        <taxon>Rhabditida</taxon>
        <taxon>Spirurina</taxon>
        <taxon>Gnathostomatomorpha</taxon>
        <taxon>Gnathostomatoidea</taxon>
        <taxon>Gnathostomatidae</taxon>
        <taxon>Gnathostoma</taxon>
    </lineage>
</organism>
<evidence type="ECO:0000313" key="4">
    <source>
        <dbReference type="Proteomes" id="UP001608902"/>
    </source>
</evidence>
<feature type="transmembrane region" description="Helical" evidence="2">
    <location>
        <begin position="84"/>
        <end position="104"/>
    </location>
</feature>
<dbReference type="EMBL" id="JBGFUD010021895">
    <property type="protein sequence ID" value="MFH4984832.1"/>
    <property type="molecule type" value="Genomic_DNA"/>
</dbReference>
<comment type="caution">
    <text evidence="3">The sequence shown here is derived from an EMBL/GenBank/DDBJ whole genome shotgun (WGS) entry which is preliminary data.</text>
</comment>
<feature type="transmembrane region" description="Helical" evidence="2">
    <location>
        <begin position="37"/>
        <end position="63"/>
    </location>
</feature>
<evidence type="ECO:0000256" key="2">
    <source>
        <dbReference type="SAM" id="Phobius"/>
    </source>
</evidence>
<sequence>MARRASMKREVSEETPANDSATKQPEKEKDVLWDEDLALFIFKQCFMSRIIIFCIQFIFNIIVTDFPSDAFKGISIPKRMFPSCHYFILTFITCSGISIMLSGFTNHYEFVSVKIFLF</sequence>
<keyword evidence="2" id="KW-0472">Membrane</keyword>
<keyword evidence="2" id="KW-0812">Transmembrane</keyword>
<name>A0ABD6F4H4_9BILA</name>
<keyword evidence="2" id="KW-1133">Transmembrane helix</keyword>
<feature type="region of interest" description="Disordered" evidence="1">
    <location>
        <begin position="1"/>
        <end position="28"/>
    </location>
</feature>